<protein>
    <submittedName>
        <fullName evidence="1">Tetratricopeptide repeat protein</fullName>
    </submittedName>
</protein>
<keyword evidence="2" id="KW-1185">Reference proteome</keyword>
<dbReference type="EMBL" id="VDEQ01000049">
    <property type="protein sequence ID" value="MQS35061.1"/>
    <property type="molecule type" value="Genomic_DNA"/>
</dbReference>
<organism evidence="1 2">
    <name type="scientific">Streptomyces katsurahamanus</name>
    <dbReference type="NCBI Taxonomy" id="2577098"/>
    <lineage>
        <taxon>Bacteria</taxon>
        <taxon>Bacillati</taxon>
        <taxon>Actinomycetota</taxon>
        <taxon>Actinomycetes</taxon>
        <taxon>Kitasatosporales</taxon>
        <taxon>Streptomycetaceae</taxon>
        <taxon>Streptomyces</taxon>
    </lineage>
</organism>
<evidence type="ECO:0000313" key="1">
    <source>
        <dbReference type="EMBL" id="MQS35061.1"/>
    </source>
</evidence>
<comment type="caution">
    <text evidence="1">The sequence shown here is derived from an EMBL/GenBank/DDBJ whole genome shotgun (WGS) entry which is preliminary data.</text>
</comment>
<name>A0ABW9NP12_9ACTN</name>
<sequence>MATREPNERLASLHRETGWTLRQLAQWVNRIGTERGTPTRYQQPSAHQWLNGHMPKESTRPLILEALARKLDRPITHAEAGFPPPASQSGDTGTAEALIDLGTADMLPGRRSILGAVSLFSVALTIPDWPDVVGRMESVQSGATMRIGMAEVDLVVEMTDQLNEIYNKRGGRTSRPMAAAFLANTVASYLRADASEEVRKAMMTAAAFLCYITGWMAVDEGLHGVAQKYYTKALELAGASSDYLTYCHVLRGMSVQAADLGHGAPATRLANAAAAAAPMTGPLMRAFMAGQQAHSFALSGDRTAALRSLRETERAMDAAGSGKVQLGGYTLATLAYHTAQVRYSLGDVTGSVNSLEMHFQLRAPTDSRVTELRFRSMLAERQLELGHLELACGTWSQVLEKHPGIQSGAVDEFVANISRRLQPYRSSPVAREVYERALPSVSR</sequence>
<dbReference type="Proteomes" id="UP000460558">
    <property type="component" value="Unassembled WGS sequence"/>
</dbReference>
<evidence type="ECO:0000313" key="2">
    <source>
        <dbReference type="Proteomes" id="UP000460558"/>
    </source>
</evidence>
<dbReference type="RefSeq" id="WP_323371179.1">
    <property type="nucleotide sequence ID" value="NZ_VDEQ01000049.1"/>
</dbReference>
<gene>
    <name evidence="1" type="ORF">FFZ77_05295</name>
</gene>
<reference evidence="1 2" key="1">
    <citation type="submission" date="2019-06" db="EMBL/GenBank/DDBJ databases">
        <title>Comparative genomics and metabolomics analyses of clavulanic acid producing Streptomyces species provides insight into specialized metabolism and evolution of beta-lactam biosynthetic gene clusters.</title>
        <authorList>
            <person name="Moore M.A."/>
            <person name="Cruz-Morales P."/>
            <person name="Barona Gomez F."/>
            <person name="Kapil T."/>
        </authorList>
    </citation>
    <scope>NUCLEOTIDE SEQUENCE [LARGE SCALE GENOMIC DNA]</scope>
    <source>
        <strain evidence="1 2">T-272</strain>
    </source>
</reference>
<proteinExistence type="predicted"/>
<accession>A0ABW9NP12</accession>